<evidence type="ECO:0000313" key="4">
    <source>
        <dbReference type="EMBL" id="KAF6144933.1"/>
    </source>
</evidence>
<evidence type="ECO:0000256" key="3">
    <source>
        <dbReference type="SAM" id="SignalP"/>
    </source>
</evidence>
<keyword evidence="3" id="KW-0732">Signal</keyword>
<protein>
    <submittedName>
        <fullName evidence="4">Uncharacterized protein</fullName>
    </submittedName>
</protein>
<evidence type="ECO:0000313" key="5">
    <source>
        <dbReference type="Proteomes" id="UP000541444"/>
    </source>
</evidence>
<keyword evidence="1" id="KW-0175">Coiled coil</keyword>
<gene>
    <name evidence="4" type="ORF">GIB67_028116</name>
</gene>
<accession>A0A7J7LQL6</accession>
<proteinExistence type="predicted"/>
<evidence type="ECO:0000256" key="2">
    <source>
        <dbReference type="SAM" id="MobiDB-lite"/>
    </source>
</evidence>
<sequence length="435" mass="49396">MMILQIRYFETKVFLLPTPILLFLQLSWDVAGRSKEADDDYHQMWRFNYMVLFAAYRRSCLRILVEDAVARRMRRPRCLLLNALKNPKPSSKFIVSTSSEESSSSDKIWMIRRYPENVDVAKNFLQYKRSLYGKWRHYVMNAGLLFRTLTALVHTPPVRTEGVNADVNLAPPLKKQKKVSGKDIPTSSKGVDLKAVEQKALDLAKRDPIHLDTQIQSSISQSVAEVLKVAAADHTEYETEKTSLAEYLKERTALCEQLQKEKVLQKEQFEKEEALLKDQFEKEAAATKKEVEDEAKKAVDIVVASRNKLIQAFYFRVLSRVDVDLALAGSITRSSPQGMMLSPVAEQSPTPPVADDTTKEAEVDSERGLKEAYLDLLTERDIVPDSARVKFLAQEARNRQRIEAQRCSARAGVSIIWGGVGPLPDELDFCRGKEQ</sequence>
<comment type="caution">
    <text evidence="4">The sequence shown here is derived from an EMBL/GenBank/DDBJ whole genome shotgun (WGS) entry which is preliminary data.</text>
</comment>
<reference evidence="4 5" key="1">
    <citation type="journal article" date="2020" name="IScience">
        <title>Genome Sequencing of the Endangered Kingdonia uniflora (Circaeasteraceae, Ranunculales) Reveals Potential Mechanisms of Evolutionary Specialization.</title>
        <authorList>
            <person name="Sun Y."/>
            <person name="Deng T."/>
            <person name="Zhang A."/>
            <person name="Moore M.J."/>
            <person name="Landis J.B."/>
            <person name="Lin N."/>
            <person name="Zhang H."/>
            <person name="Zhang X."/>
            <person name="Huang J."/>
            <person name="Zhang X."/>
            <person name="Sun H."/>
            <person name="Wang H."/>
        </authorList>
    </citation>
    <scope>NUCLEOTIDE SEQUENCE [LARGE SCALE GENOMIC DNA]</scope>
    <source>
        <strain evidence="4">TB1705</strain>
        <tissue evidence="4">Leaf</tissue>
    </source>
</reference>
<feature type="signal peptide" evidence="3">
    <location>
        <begin position="1"/>
        <end position="32"/>
    </location>
</feature>
<feature type="region of interest" description="Disordered" evidence="2">
    <location>
        <begin position="338"/>
        <end position="364"/>
    </location>
</feature>
<dbReference type="Proteomes" id="UP000541444">
    <property type="component" value="Unassembled WGS sequence"/>
</dbReference>
<name>A0A7J7LQL6_9MAGN</name>
<dbReference type="AlphaFoldDB" id="A0A7J7LQL6"/>
<feature type="coiled-coil region" evidence="1">
    <location>
        <begin position="255"/>
        <end position="297"/>
    </location>
</feature>
<dbReference type="EMBL" id="JACGCM010002093">
    <property type="protein sequence ID" value="KAF6144933.1"/>
    <property type="molecule type" value="Genomic_DNA"/>
</dbReference>
<evidence type="ECO:0000256" key="1">
    <source>
        <dbReference type="SAM" id="Coils"/>
    </source>
</evidence>
<organism evidence="4 5">
    <name type="scientific">Kingdonia uniflora</name>
    <dbReference type="NCBI Taxonomy" id="39325"/>
    <lineage>
        <taxon>Eukaryota</taxon>
        <taxon>Viridiplantae</taxon>
        <taxon>Streptophyta</taxon>
        <taxon>Embryophyta</taxon>
        <taxon>Tracheophyta</taxon>
        <taxon>Spermatophyta</taxon>
        <taxon>Magnoliopsida</taxon>
        <taxon>Ranunculales</taxon>
        <taxon>Circaeasteraceae</taxon>
        <taxon>Kingdonia</taxon>
    </lineage>
</organism>
<feature type="chain" id="PRO_5029466987" evidence="3">
    <location>
        <begin position="33"/>
        <end position="435"/>
    </location>
</feature>
<keyword evidence="5" id="KW-1185">Reference proteome</keyword>